<dbReference type="EMBL" id="UINC01000920">
    <property type="protein sequence ID" value="SUZ63619.1"/>
    <property type="molecule type" value="Genomic_DNA"/>
</dbReference>
<organism evidence="1">
    <name type="scientific">marine metagenome</name>
    <dbReference type="NCBI Taxonomy" id="408172"/>
    <lineage>
        <taxon>unclassified sequences</taxon>
        <taxon>metagenomes</taxon>
        <taxon>ecological metagenomes</taxon>
    </lineage>
</organism>
<reference evidence="1" key="1">
    <citation type="submission" date="2018-05" db="EMBL/GenBank/DDBJ databases">
        <authorList>
            <person name="Lanie J.A."/>
            <person name="Ng W.-L."/>
            <person name="Kazmierczak K.M."/>
            <person name="Andrzejewski T.M."/>
            <person name="Davidsen T.M."/>
            <person name="Wayne K.J."/>
            <person name="Tettelin H."/>
            <person name="Glass J.I."/>
            <person name="Rusch D."/>
            <person name="Podicherti R."/>
            <person name="Tsui H.-C.T."/>
            <person name="Winkler M.E."/>
        </authorList>
    </citation>
    <scope>NUCLEOTIDE SEQUENCE</scope>
</reference>
<dbReference type="AlphaFoldDB" id="A0A381PBP0"/>
<evidence type="ECO:0000313" key="1">
    <source>
        <dbReference type="EMBL" id="SUZ63619.1"/>
    </source>
</evidence>
<name>A0A381PBP0_9ZZZZ</name>
<sequence>MPDGRAFEFPLGHKKFEVVIADDNGLELWLDGCLRKRREPSSREPLYVWTNVELLWEEHRYVEARFFPSSGKLEVTVNGEVVDQRAV</sequence>
<proteinExistence type="predicted"/>
<accession>A0A381PBP0</accession>
<gene>
    <name evidence="1" type="ORF">METZ01_LOCUS16473</name>
</gene>
<protein>
    <submittedName>
        <fullName evidence="1">Uncharacterized protein</fullName>
    </submittedName>
</protein>